<organism evidence="2 3">
    <name type="scientific">Brassica cretica</name>
    <name type="common">Mustard</name>
    <dbReference type="NCBI Taxonomy" id="69181"/>
    <lineage>
        <taxon>Eukaryota</taxon>
        <taxon>Viridiplantae</taxon>
        <taxon>Streptophyta</taxon>
        <taxon>Embryophyta</taxon>
        <taxon>Tracheophyta</taxon>
        <taxon>Spermatophyta</taxon>
        <taxon>Magnoliopsida</taxon>
        <taxon>eudicotyledons</taxon>
        <taxon>Gunneridae</taxon>
        <taxon>Pentapetalae</taxon>
        <taxon>rosids</taxon>
        <taxon>malvids</taxon>
        <taxon>Brassicales</taxon>
        <taxon>Brassicaceae</taxon>
        <taxon>Brassiceae</taxon>
        <taxon>Brassica</taxon>
    </lineage>
</organism>
<sequence>MSFEKRRVLAVFKSSANGRAGSVLGPARPFAELDWSSTVNGRVESVSGPARPFAELDWSRVRLSLKHSFESFNRECVEKAMKRKCIKAGPLRTRASGLGLASCHRAKRSREKSRRSVEGKLKVIEDAHSLEAARFESWIGELERDLGKTASSLLKAKEAKTAKSSELRRLKRKIKSGEESSVSAIGEAKEAMRAEFQIRLSRISGFLDSLAAVYVRDFALAGVEGGTNEVGEAPQSPRVEGAMLPVRRGELDLIAGDAGGSVAPNPEGVVGEDEAPRA</sequence>
<name>A0A8S9RW02_BRACR</name>
<dbReference type="Proteomes" id="UP000712600">
    <property type="component" value="Unassembled WGS sequence"/>
</dbReference>
<accession>A0A8S9RW02</accession>
<feature type="region of interest" description="Disordered" evidence="1">
    <location>
        <begin position="256"/>
        <end position="278"/>
    </location>
</feature>
<dbReference type="AlphaFoldDB" id="A0A8S9RW02"/>
<gene>
    <name evidence="2" type="ORF">F2Q69_00028953</name>
</gene>
<dbReference type="EMBL" id="QGKX02000088">
    <property type="protein sequence ID" value="KAF3584977.1"/>
    <property type="molecule type" value="Genomic_DNA"/>
</dbReference>
<comment type="caution">
    <text evidence="2">The sequence shown here is derived from an EMBL/GenBank/DDBJ whole genome shotgun (WGS) entry which is preliminary data.</text>
</comment>
<evidence type="ECO:0000256" key="1">
    <source>
        <dbReference type="SAM" id="MobiDB-lite"/>
    </source>
</evidence>
<reference evidence="2" key="1">
    <citation type="submission" date="2019-12" db="EMBL/GenBank/DDBJ databases">
        <title>Genome sequencing and annotation of Brassica cretica.</title>
        <authorList>
            <person name="Studholme D.J."/>
            <person name="Sarris P."/>
        </authorList>
    </citation>
    <scope>NUCLEOTIDE SEQUENCE</scope>
    <source>
        <strain evidence="2">PFS-109/04</strain>
        <tissue evidence="2">Leaf</tissue>
    </source>
</reference>
<protein>
    <submittedName>
        <fullName evidence="2">Uncharacterized protein</fullName>
    </submittedName>
</protein>
<proteinExistence type="predicted"/>
<evidence type="ECO:0000313" key="2">
    <source>
        <dbReference type="EMBL" id="KAF3584977.1"/>
    </source>
</evidence>
<evidence type="ECO:0000313" key="3">
    <source>
        <dbReference type="Proteomes" id="UP000712600"/>
    </source>
</evidence>